<feature type="binding site" evidence="8">
    <location>
        <position position="20"/>
    </location>
    <ligand>
        <name>phosphoenolpyruvate</name>
        <dbReference type="ChEBI" id="CHEBI:58702"/>
    </ligand>
</feature>
<feature type="binding site" evidence="8">
    <location>
        <position position="168"/>
    </location>
    <ligand>
        <name>3-phosphoshikimate</name>
        <dbReference type="ChEBI" id="CHEBI:145989"/>
    </ligand>
</feature>
<dbReference type="InterPro" id="IPR006264">
    <property type="entry name" value="EPSP_synthase"/>
</dbReference>
<feature type="active site" description="Proton acceptor" evidence="8">
    <location>
        <position position="314"/>
    </location>
</feature>
<comment type="catalytic activity">
    <reaction evidence="7">
        <text>3-phosphoshikimate + phosphoenolpyruvate = 5-O-(1-carboxyvinyl)-3-phosphoshikimate + phosphate</text>
        <dbReference type="Rhea" id="RHEA:21256"/>
        <dbReference type="ChEBI" id="CHEBI:43474"/>
        <dbReference type="ChEBI" id="CHEBI:57701"/>
        <dbReference type="ChEBI" id="CHEBI:58702"/>
        <dbReference type="ChEBI" id="CHEBI:145989"/>
        <dbReference type="EC" id="2.5.1.19"/>
    </reaction>
    <physiologicalReaction direction="left-to-right" evidence="7">
        <dbReference type="Rhea" id="RHEA:21257"/>
    </physiologicalReaction>
</comment>
<dbReference type="GO" id="GO:0009423">
    <property type="term" value="P:chorismate biosynthetic process"/>
    <property type="evidence" value="ECO:0007669"/>
    <property type="project" value="UniProtKB-UniRule"/>
</dbReference>
<comment type="subcellular location">
    <subcellularLocation>
        <location evidence="8">Cytoplasm</location>
    </subcellularLocation>
</comment>
<evidence type="ECO:0000256" key="5">
    <source>
        <dbReference type="ARBA" id="ARBA00022679"/>
    </source>
</evidence>
<dbReference type="GO" id="GO:0009073">
    <property type="term" value="P:aromatic amino acid family biosynthetic process"/>
    <property type="evidence" value="ECO:0007669"/>
    <property type="project" value="UniProtKB-KW"/>
</dbReference>
<comment type="caution">
    <text evidence="10">The sequence shown here is derived from an EMBL/GenBank/DDBJ whole genome shotgun (WGS) entry which is preliminary data.</text>
</comment>
<dbReference type="InterPro" id="IPR023193">
    <property type="entry name" value="EPSP_synthase_CS"/>
</dbReference>
<evidence type="ECO:0000256" key="6">
    <source>
        <dbReference type="ARBA" id="ARBA00023141"/>
    </source>
</evidence>
<dbReference type="Gene3D" id="3.65.10.10">
    <property type="entry name" value="Enolpyruvate transferase domain"/>
    <property type="match status" value="2"/>
</dbReference>
<feature type="binding site" evidence="8">
    <location>
        <position position="345"/>
    </location>
    <ligand>
        <name>phosphoenolpyruvate</name>
        <dbReference type="ChEBI" id="CHEBI:58702"/>
    </ligand>
</feature>
<comment type="similarity">
    <text evidence="2 8">Belongs to the EPSP synthase family.</text>
</comment>
<comment type="subunit">
    <text evidence="8">Monomer.</text>
</comment>
<dbReference type="UniPathway" id="UPA00053">
    <property type="reaction ID" value="UER00089"/>
</dbReference>
<keyword evidence="4 8" id="KW-0028">Amino-acid biosynthesis</keyword>
<name>A0A7C4XTJ6_9BACT</name>
<evidence type="ECO:0000256" key="1">
    <source>
        <dbReference type="ARBA" id="ARBA00004811"/>
    </source>
</evidence>
<gene>
    <name evidence="8 10" type="primary">aroA</name>
    <name evidence="10" type="ORF">ENV82_00015</name>
</gene>
<dbReference type="NCBIfam" id="TIGR01356">
    <property type="entry name" value="aroA"/>
    <property type="match status" value="1"/>
</dbReference>
<evidence type="ECO:0000313" key="10">
    <source>
        <dbReference type="EMBL" id="HGW59818.1"/>
    </source>
</evidence>
<evidence type="ECO:0000256" key="7">
    <source>
        <dbReference type="ARBA" id="ARBA00044633"/>
    </source>
</evidence>
<protein>
    <recommendedName>
        <fullName evidence="8">3-phosphoshikimate 1-carboxyvinyltransferase</fullName>
        <ecNumber evidence="8">2.5.1.19</ecNumber>
    </recommendedName>
    <alternativeName>
        <fullName evidence="8">5-enolpyruvylshikimate-3-phosphate synthase</fullName>
        <shortName evidence="8">EPSP synthase</shortName>
        <shortName evidence="8">EPSPS</shortName>
    </alternativeName>
</protein>
<reference evidence="10" key="1">
    <citation type="journal article" date="2020" name="mSystems">
        <title>Genome- and Community-Level Interaction Insights into Carbon Utilization and Element Cycling Functions of Hydrothermarchaeota in Hydrothermal Sediment.</title>
        <authorList>
            <person name="Zhou Z."/>
            <person name="Liu Y."/>
            <person name="Xu W."/>
            <person name="Pan J."/>
            <person name="Luo Z.H."/>
            <person name="Li M."/>
        </authorList>
    </citation>
    <scope>NUCLEOTIDE SEQUENCE [LARGE SCALE GENOMIC DNA]</scope>
    <source>
        <strain evidence="10">SpSt-794</strain>
    </source>
</reference>
<dbReference type="PROSITE" id="PS00104">
    <property type="entry name" value="EPSP_SYNTHASE_1"/>
    <property type="match status" value="1"/>
</dbReference>
<feature type="domain" description="Enolpyruvate transferase" evidence="9">
    <location>
        <begin position="4"/>
        <end position="421"/>
    </location>
</feature>
<comment type="pathway">
    <text evidence="1 8">Metabolic intermediate biosynthesis; chorismate biosynthesis; chorismate from D-erythrose 4-phosphate and phosphoenolpyruvate: step 6/7.</text>
</comment>
<feature type="binding site" evidence="8">
    <location>
        <position position="314"/>
    </location>
    <ligand>
        <name>3-phosphoshikimate</name>
        <dbReference type="ChEBI" id="CHEBI:145989"/>
    </ligand>
</feature>
<dbReference type="Pfam" id="PF00275">
    <property type="entry name" value="EPSP_synthase"/>
    <property type="match status" value="1"/>
</dbReference>
<dbReference type="InterPro" id="IPR013792">
    <property type="entry name" value="RNA3'P_cycl/enolpyr_Trfase_a/b"/>
</dbReference>
<dbReference type="EC" id="2.5.1.19" evidence="8"/>
<dbReference type="GO" id="GO:0003866">
    <property type="term" value="F:3-phosphoshikimate 1-carboxyvinyltransferase activity"/>
    <property type="evidence" value="ECO:0007669"/>
    <property type="project" value="UniProtKB-UniRule"/>
</dbReference>
<dbReference type="PROSITE" id="PS00885">
    <property type="entry name" value="EPSP_SYNTHASE_2"/>
    <property type="match status" value="1"/>
</dbReference>
<keyword evidence="5 8" id="KW-0808">Transferase</keyword>
<feature type="binding site" evidence="8">
    <location>
        <position position="25"/>
    </location>
    <ligand>
        <name>3-phosphoshikimate</name>
        <dbReference type="ChEBI" id="CHEBI:145989"/>
    </ligand>
</feature>
<dbReference type="PANTHER" id="PTHR21090:SF5">
    <property type="entry name" value="PENTAFUNCTIONAL AROM POLYPEPTIDE"/>
    <property type="match status" value="1"/>
</dbReference>
<dbReference type="CDD" id="cd01556">
    <property type="entry name" value="EPSP_synthase"/>
    <property type="match status" value="1"/>
</dbReference>
<feature type="binding site" evidence="8">
    <location>
        <position position="386"/>
    </location>
    <ligand>
        <name>phosphoenolpyruvate</name>
        <dbReference type="ChEBI" id="CHEBI:58702"/>
    </ligand>
</feature>
<dbReference type="EMBL" id="DTHV01000001">
    <property type="protein sequence ID" value="HGW59818.1"/>
    <property type="molecule type" value="Genomic_DNA"/>
</dbReference>
<comment type="caution">
    <text evidence="8">Lacks conserved residue(s) required for the propagation of feature annotation.</text>
</comment>
<keyword evidence="3 8" id="KW-0963">Cytoplasm</keyword>
<feature type="binding site" evidence="8">
    <location>
        <position position="168"/>
    </location>
    <ligand>
        <name>phosphoenolpyruvate</name>
        <dbReference type="ChEBI" id="CHEBI:58702"/>
    </ligand>
</feature>
<feature type="binding site" evidence="8">
    <location>
        <position position="92"/>
    </location>
    <ligand>
        <name>phosphoenolpyruvate</name>
        <dbReference type="ChEBI" id="CHEBI:58702"/>
    </ligand>
</feature>
<evidence type="ECO:0000256" key="2">
    <source>
        <dbReference type="ARBA" id="ARBA00009948"/>
    </source>
</evidence>
<keyword evidence="6 8" id="KW-0057">Aromatic amino acid biosynthesis</keyword>
<organism evidence="10">
    <name type="scientific">Caldisericum exile</name>
    <dbReference type="NCBI Taxonomy" id="693075"/>
    <lineage>
        <taxon>Bacteria</taxon>
        <taxon>Pseudomonadati</taxon>
        <taxon>Caldisericota/Cryosericota group</taxon>
        <taxon>Caldisericota</taxon>
        <taxon>Caldisericia</taxon>
        <taxon>Caldisericales</taxon>
        <taxon>Caldisericaceae</taxon>
        <taxon>Caldisericum</taxon>
    </lineage>
</organism>
<dbReference type="InterPro" id="IPR001986">
    <property type="entry name" value="Enolpyruvate_Tfrase_dom"/>
</dbReference>
<evidence type="ECO:0000256" key="4">
    <source>
        <dbReference type="ARBA" id="ARBA00022605"/>
    </source>
</evidence>
<dbReference type="GO" id="GO:0005737">
    <property type="term" value="C:cytoplasm"/>
    <property type="evidence" value="ECO:0007669"/>
    <property type="project" value="UniProtKB-SubCell"/>
</dbReference>
<feature type="binding site" evidence="8">
    <location>
        <position position="341"/>
    </location>
    <ligand>
        <name>3-phosphoshikimate</name>
        <dbReference type="ChEBI" id="CHEBI:145989"/>
    </ligand>
</feature>
<feature type="binding site" evidence="8">
    <location>
        <position position="121"/>
    </location>
    <ligand>
        <name>phosphoenolpyruvate</name>
        <dbReference type="ChEBI" id="CHEBI:58702"/>
    </ligand>
</feature>
<dbReference type="SUPFAM" id="SSF55205">
    <property type="entry name" value="EPT/RTPC-like"/>
    <property type="match status" value="1"/>
</dbReference>
<feature type="binding site" evidence="8">
    <location>
        <position position="20"/>
    </location>
    <ligand>
        <name>3-phosphoshikimate</name>
        <dbReference type="ChEBI" id="CHEBI:145989"/>
    </ligand>
</feature>
<dbReference type="GO" id="GO:0008652">
    <property type="term" value="P:amino acid biosynthetic process"/>
    <property type="evidence" value="ECO:0007669"/>
    <property type="project" value="UniProtKB-KW"/>
</dbReference>
<dbReference type="InterPro" id="IPR036968">
    <property type="entry name" value="Enolpyruvate_Tfrase_sf"/>
</dbReference>
<dbReference type="PIRSF" id="PIRSF000505">
    <property type="entry name" value="EPSPS"/>
    <property type="match status" value="1"/>
</dbReference>
<comment type="function">
    <text evidence="8">Catalyzes the transfer of the enolpyruvyl moiety of phosphoenolpyruvate (PEP) to the 5-hydroxyl of shikimate-3-phosphate (S3P) to produce enolpyruvyl shikimate-3-phosphate and inorganic phosphate.</text>
</comment>
<dbReference type="PANTHER" id="PTHR21090">
    <property type="entry name" value="AROM/DEHYDROQUINATE SYNTHASE"/>
    <property type="match status" value="1"/>
</dbReference>
<dbReference type="HAMAP" id="MF_00210">
    <property type="entry name" value="EPSP_synth"/>
    <property type="match status" value="1"/>
</dbReference>
<dbReference type="AlphaFoldDB" id="A0A7C4XTJ6"/>
<evidence type="ECO:0000256" key="3">
    <source>
        <dbReference type="ARBA" id="ARBA00022490"/>
    </source>
</evidence>
<proteinExistence type="inferred from homology"/>
<accession>A0A7C4XTJ6</accession>
<feature type="binding site" evidence="8">
    <location>
        <position position="166"/>
    </location>
    <ligand>
        <name>3-phosphoshikimate</name>
        <dbReference type="ChEBI" id="CHEBI:145989"/>
    </ligand>
</feature>
<evidence type="ECO:0000259" key="9">
    <source>
        <dbReference type="Pfam" id="PF00275"/>
    </source>
</evidence>
<evidence type="ECO:0000256" key="8">
    <source>
        <dbReference type="HAMAP-Rule" id="MF_00210"/>
    </source>
</evidence>
<dbReference type="FunFam" id="3.65.10.10:FF:000005">
    <property type="entry name" value="3-phosphoshikimate 1-carboxyvinyltransferase"/>
    <property type="match status" value="1"/>
</dbReference>
<feature type="binding site" evidence="8">
    <location>
        <position position="21"/>
    </location>
    <ligand>
        <name>3-phosphoshikimate</name>
        <dbReference type="ChEBI" id="CHEBI:145989"/>
    </ligand>
</feature>
<sequence>MVKVEKIKHVKGSAKIPGDKSITHRAFIFSSISHGESYIKNPNMGLDTERTLKIMSEVGARISVENGEVKVSGVGLKDIKEPDNVLDAGNSGTTTRLLCGLFSSVNNKTFFLTGDDSLRRRPMKRVIEPITLMGGFIIGRDNGKYLPLAIVGKELRGITYNMEIPSAQVKSAIMLATLNANSQSTIYEKLKTRDHTEIMLKEFGGKIEVYGNKITVYPVEKLYGRKIFIPGDFSSAAYLIAIAMLLEDSELILKDVSLNPTRTYLIDVFRRSGGNIEIINKRKVNGENVGDILVKSSILSKIEITKDEAPLLIDELPLIGAIGPLVKGGVHVVGATELRVKESDRIKLIVDNLKNIGVEAYEYKDGFIVKEGTVKGGIIKTAFDHRIGLSFAVLGSVCKGDLYIEEIDSIKVSFPEFFEILRSVSYG</sequence>